<dbReference type="Gene3D" id="3.40.50.1240">
    <property type="entry name" value="Phosphoglycerate mutase-like"/>
    <property type="match status" value="1"/>
</dbReference>
<accession>A0ABV6Z5A1</accession>
<organism evidence="1 2">
    <name type="scientific">candidate division CSSED10-310 bacterium</name>
    <dbReference type="NCBI Taxonomy" id="2855610"/>
    <lineage>
        <taxon>Bacteria</taxon>
        <taxon>Bacteria division CSSED10-310</taxon>
    </lineage>
</organism>
<dbReference type="SMART" id="SM00855">
    <property type="entry name" value="PGAM"/>
    <property type="match status" value="1"/>
</dbReference>
<dbReference type="InterPro" id="IPR029033">
    <property type="entry name" value="His_PPase_superfam"/>
</dbReference>
<gene>
    <name evidence="1" type="ORF">ACFL27_25860</name>
</gene>
<comment type="caution">
    <text evidence="1">The sequence shown here is derived from an EMBL/GenBank/DDBJ whole genome shotgun (WGS) entry which is preliminary data.</text>
</comment>
<dbReference type="Proteomes" id="UP001594351">
    <property type="component" value="Unassembled WGS sequence"/>
</dbReference>
<dbReference type="Pfam" id="PF00300">
    <property type="entry name" value="His_Phos_1"/>
    <property type="match status" value="1"/>
</dbReference>
<dbReference type="EMBL" id="JBHPBY010000554">
    <property type="protein sequence ID" value="MFC1853625.1"/>
    <property type="molecule type" value="Genomic_DNA"/>
</dbReference>
<reference evidence="1 2" key="1">
    <citation type="submission" date="2024-09" db="EMBL/GenBank/DDBJ databases">
        <title>Laminarin stimulates single cell rates of sulfate reduction while oxygen inhibits transcriptomic activity in coastal marine sediment.</title>
        <authorList>
            <person name="Lindsay M."/>
            <person name="Orcutt B."/>
            <person name="Emerson D."/>
            <person name="Stepanauskas R."/>
            <person name="D'Angelo T."/>
        </authorList>
    </citation>
    <scope>NUCLEOTIDE SEQUENCE [LARGE SCALE GENOMIC DNA]</scope>
    <source>
        <strain evidence="1">SAG AM-311-K15</strain>
    </source>
</reference>
<sequence>MKTILVMRHAQAGWSRYISSDFERPLNEKGLKDAPLIGKFIKEIKVIPDLILSSPAKRARQTADTVAQNCGFQGEISFVKEFYSGDELVVRASMADLSDTVNTVLIVGHNPTLEDLISAMTSDGSFRINLETAALSCMVPSIKKWAEIENKHSVLLWLVTPELARNLVVKDGVQ</sequence>
<evidence type="ECO:0000313" key="2">
    <source>
        <dbReference type="Proteomes" id="UP001594351"/>
    </source>
</evidence>
<dbReference type="PANTHER" id="PTHR47623">
    <property type="entry name" value="OS09G0287300 PROTEIN"/>
    <property type="match status" value="1"/>
</dbReference>
<name>A0ABV6Z5A1_UNCC1</name>
<dbReference type="PANTHER" id="PTHR47623:SF1">
    <property type="entry name" value="OS09G0287300 PROTEIN"/>
    <property type="match status" value="1"/>
</dbReference>
<keyword evidence="2" id="KW-1185">Reference proteome</keyword>
<dbReference type="InterPro" id="IPR013078">
    <property type="entry name" value="His_Pase_superF_clade-1"/>
</dbReference>
<proteinExistence type="predicted"/>
<dbReference type="CDD" id="cd07067">
    <property type="entry name" value="HP_PGM_like"/>
    <property type="match status" value="1"/>
</dbReference>
<evidence type="ECO:0000313" key="1">
    <source>
        <dbReference type="EMBL" id="MFC1853625.1"/>
    </source>
</evidence>
<dbReference type="SUPFAM" id="SSF53254">
    <property type="entry name" value="Phosphoglycerate mutase-like"/>
    <property type="match status" value="1"/>
</dbReference>
<protein>
    <submittedName>
        <fullName evidence="1">Histidine phosphatase family protein</fullName>
    </submittedName>
</protein>